<evidence type="ECO:0000313" key="5">
    <source>
        <dbReference type="Proteomes" id="UP000004367"/>
    </source>
</evidence>
<dbReference type="RefSeq" id="WP_009483314.1">
    <property type="nucleotide sequence ID" value="NZ_BAFE01000089.1"/>
</dbReference>
<keyword evidence="5" id="KW-1185">Reference proteome</keyword>
<dbReference type="GO" id="GO:0008168">
    <property type="term" value="F:methyltransferase activity"/>
    <property type="evidence" value="ECO:0007669"/>
    <property type="project" value="UniProtKB-KW"/>
</dbReference>
<dbReference type="eggNOG" id="COG2227">
    <property type="taxonomic scope" value="Bacteria"/>
</dbReference>
<comment type="caution">
    <text evidence="4">The sequence shown here is derived from an EMBL/GenBank/DDBJ whole genome shotgun (WGS) entry which is preliminary data.</text>
</comment>
<dbReference type="Pfam" id="PF13489">
    <property type="entry name" value="Methyltransf_23"/>
    <property type="match status" value="1"/>
</dbReference>
<dbReference type="InterPro" id="IPR029063">
    <property type="entry name" value="SAM-dependent_MTases_sf"/>
</dbReference>
<dbReference type="Gene3D" id="3.40.50.150">
    <property type="entry name" value="Vaccinia Virus protein VP39"/>
    <property type="match status" value="1"/>
</dbReference>
<dbReference type="CDD" id="cd02440">
    <property type="entry name" value="AdoMet_MTases"/>
    <property type="match status" value="1"/>
</dbReference>
<dbReference type="PANTHER" id="PTHR43464:SF19">
    <property type="entry name" value="UBIQUINONE BIOSYNTHESIS O-METHYLTRANSFERASE, MITOCHONDRIAL"/>
    <property type="match status" value="1"/>
</dbReference>
<evidence type="ECO:0000256" key="3">
    <source>
        <dbReference type="ARBA" id="ARBA00022691"/>
    </source>
</evidence>
<dbReference type="AlphaFoldDB" id="H5UUR3"/>
<keyword evidence="1 4" id="KW-0489">Methyltransferase</keyword>
<protein>
    <submittedName>
        <fullName evidence="4">Putative methyltransferase</fullName>
    </submittedName>
</protein>
<evidence type="ECO:0000313" key="4">
    <source>
        <dbReference type="EMBL" id="GAB49471.1"/>
    </source>
</evidence>
<keyword evidence="2 4" id="KW-0808">Transferase</keyword>
<dbReference type="STRING" id="1089455.MOPEL_130_00780"/>
<dbReference type="PANTHER" id="PTHR43464">
    <property type="entry name" value="METHYLTRANSFERASE"/>
    <property type="match status" value="1"/>
</dbReference>
<reference evidence="4 5" key="1">
    <citation type="submission" date="2012-02" db="EMBL/GenBank/DDBJ databases">
        <title>Whole genome shotgun sequence of Mobilicoccus pelagius NBRC 104925.</title>
        <authorList>
            <person name="Yoshida Y."/>
            <person name="Hosoyama A."/>
            <person name="Tsuchikane K."/>
            <person name="Katsumata H."/>
            <person name="Yamazaki S."/>
            <person name="Fujita N."/>
        </authorList>
    </citation>
    <scope>NUCLEOTIDE SEQUENCE [LARGE SCALE GENOMIC DNA]</scope>
    <source>
        <strain evidence="4 5">NBRC 104925</strain>
    </source>
</reference>
<dbReference type="SUPFAM" id="SSF53335">
    <property type="entry name" value="S-adenosyl-L-methionine-dependent methyltransferases"/>
    <property type="match status" value="1"/>
</dbReference>
<evidence type="ECO:0000256" key="2">
    <source>
        <dbReference type="ARBA" id="ARBA00022679"/>
    </source>
</evidence>
<sequence length="257" mass="27142">MSEEQRIRRTGVDSSIRTAAVWQVVAASARRQQEQLGRPLRVLDLGGGSGGFAVPLAEAGHDVVVVDPSPDALASLARRAREAGVSERVHGRQGDSNTLADVLDEPVDLICCHGVLEYVDDPAATISSLHDVLAPDGVVSLLVAQRLAAVLSRALAGQFEAARTALVSADGRWGESDPLPRRFDVEQIHARLVASGLRPVSTQGVRVFTDLVPSAYLDTEADRAGLLALEQAVAERTAAAFLGRLGAGLHVLAVRDD</sequence>
<keyword evidence="3" id="KW-0949">S-adenosyl-L-methionine</keyword>
<evidence type="ECO:0000256" key="1">
    <source>
        <dbReference type="ARBA" id="ARBA00022603"/>
    </source>
</evidence>
<dbReference type="Proteomes" id="UP000004367">
    <property type="component" value="Unassembled WGS sequence"/>
</dbReference>
<name>H5UUR3_9MICO</name>
<accession>H5UUR3</accession>
<gene>
    <name evidence="4" type="ORF">MOPEL_130_00780</name>
</gene>
<dbReference type="OrthoDB" id="3366024at2"/>
<dbReference type="EMBL" id="BAFE01000089">
    <property type="protein sequence ID" value="GAB49471.1"/>
    <property type="molecule type" value="Genomic_DNA"/>
</dbReference>
<proteinExistence type="predicted"/>
<organism evidence="4 5">
    <name type="scientific">Mobilicoccus pelagius NBRC 104925</name>
    <dbReference type="NCBI Taxonomy" id="1089455"/>
    <lineage>
        <taxon>Bacteria</taxon>
        <taxon>Bacillati</taxon>
        <taxon>Actinomycetota</taxon>
        <taxon>Actinomycetes</taxon>
        <taxon>Micrococcales</taxon>
        <taxon>Dermatophilaceae</taxon>
        <taxon>Mobilicoccus</taxon>
    </lineage>
</organism>
<dbReference type="GO" id="GO:0032259">
    <property type="term" value="P:methylation"/>
    <property type="evidence" value="ECO:0007669"/>
    <property type="project" value="UniProtKB-KW"/>
</dbReference>